<gene>
    <name evidence="1" type="ORF">QFC20_003982</name>
</gene>
<name>A0ACC2W5Q7_9TREE</name>
<reference evidence="1" key="1">
    <citation type="submission" date="2023-04" db="EMBL/GenBank/DDBJ databases">
        <title>Draft Genome sequencing of Naganishia species isolated from polar environments using Oxford Nanopore Technology.</title>
        <authorList>
            <person name="Leo P."/>
            <person name="Venkateswaran K."/>
        </authorList>
    </citation>
    <scope>NUCLEOTIDE SEQUENCE</scope>
    <source>
        <strain evidence="1">MNA-CCFEE 5262</strain>
    </source>
</reference>
<sequence length="1923" mass="218853">MSSSIQPRRLIKPEADAAADAAAQAEFNEKKWVWVPDEDHGYLPGWIVNETVLEPSNGSKASKAKVTGPQGDYKERDDQNGKEDVAQGRTLEDAALIGETLAEVILADGGATRTMPSYQLSKMNPPKFDKVEDIADLTFLNEASVAHNLRLQIWLWTDLCILWNLPLYTPQIVASYRNKRRDDCAPHIFATAERAWVQMIEESTCQSVLVTGESGAGKTENTKKVIQYLAAIASPKSTSSAGAGSSAPPALLRPLSFRGKDELKRIQRDAENLGTLEKQILQANPILEAFGNAQTLRNNNSSRFSAFRTVGFSYEEQYDIFRVISVILHIGNIQLRQDRAEQASITSPSEVEKVCHLLGISAQEFTNAVLRPTVKAGREVVIQARTKIQAEDELAAMCKTLYEKTFGVIVDRINKALDCPTADPRFIGVLDIAGFEIFDVNGYEQLMINFTNERLFFNHHMFVLEQEEYGRERIDWQVVNFGLDLQPTIELIGSMQPMGILATLDDACIMPKATDLTFLQRVKQDWISADGKPVSHDGSKNLESTRFSNGFIIKHYAGRVEYITDGWLQKNKDPINDSVAGLLSRSSVPAIANLFSDYAETAQGQSVSAGGKRVKRGVFRTTSQRHKEQLDSLIKQLQATQPHFVRCIVPNSNKKPRQMDVPLVLDQLRCNGVLEGIRIARLGYPNRLPFTEFRNRYEVLAPGVVPPGYMDGRKASVKIVEALALFPGSYKMGLTKIFFKAGVLAELEERRDGHLYDIFSRFQSIARKHVAHRKLKKYLNRANAVRTIQRNARAYNELREWPWWQLFNQVKPLLGATREDEEMARRKQELAFAKERAEREEAANAKLEEQRQKLEAEQKAMTQNLEKMKLSLAERDELVQTHKQRESDQEEEIQALRDDIDILEEQLDKTQSENMALKSRYGALQVDYNRQIEKDKDIEQQQTVWQQKTLDITKAMSEMQAKATRLAEERDTAVNTRQELETKLQRLREDVIWVKEKTLAAEQAAEGKVLEERNRSQQAVEKIQDLESELKAREQRLRTLSSTAEDYEVMIKNKEADLAAMQSQLSASKAEARTLQDKLNSQVKAVDDSNLCAEQAKKEQERLKAGLTRTEKELDSLRNLMAARRSEEAQRAEAETSREKELVVLREQVTKLSTQNASDLALARQALSDLEAKHGDAVSQLEKLKRQKAQSEEDLKQMLQTLESQQSLSKSAEAVKRGLESDLVDVRQRLIQHQSALAEAVNAREDLEKQLRLAQRKLADHEDALLATERQKADWARKMDKVSRDLMSEREKSSELQTRAHQTETGAQKLQERLTKLNVESQVKDEEIALLRSRENKTIVEHVHVLEKAKNVTDRELAATKRERDELAVLVKSLDQHKARLISDIEDMAKQNDLFRKQVKTSSLSTEAAHPQLAAERTTNAELEKRIRELEKRLQHGVEVQKRLELAEKRNASLEKELKYEQAKRAPEVQTKSESRFSTSPSHTRLLQELQLNNEQLKHQMSEELRRGQFGPSAANENGLSDRPKKNTGERSPDASRNRADGEVSAEHESLRDEVKRLQTLAKESDKARLIAAQERAKAEGKLRQMQALVEGTDFDKATVKASRSNADMEKERARYQKDLRDFEYTISQTRSKYQTELSKLSDDLAAQRADMLRYKEANRLLKAKEEELRMQLEDELHSSSGWKRERERLESRVADLHNALETATAESSKAQGQHVQYIEQLKDLRKRLEEAELDNASLRIAKQKLETQSSTSFDKNLRTSNFSQDRVVQQLSREKQELAASLEGMNDRINLARQKQARSEAHAAECMQELNKVRQLNAEVDRRNIALENKMKALQVKIVDLETQSFANSPRPAAAKRLATTMAELQSKYDREVEEKLALLDQYRQVERAAKEMRARIEEISLDRSRSNGKEYEASPAGARVM</sequence>
<proteinExistence type="predicted"/>
<dbReference type="EMBL" id="JASBWS010000041">
    <property type="protein sequence ID" value="KAJ9106798.1"/>
    <property type="molecule type" value="Genomic_DNA"/>
</dbReference>
<keyword evidence="2" id="KW-1185">Reference proteome</keyword>
<protein>
    <submittedName>
        <fullName evidence="1">Uncharacterized protein</fullName>
    </submittedName>
</protein>
<evidence type="ECO:0000313" key="1">
    <source>
        <dbReference type="EMBL" id="KAJ9106798.1"/>
    </source>
</evidence>
<organism evidence="1 2">
    <name type="scientific">Naganishia adeliensis</name>
    <dbReference type="NCBI Taxonomy" id="92952"/>
    <lineage>
        <taxon>Eukaryota</taxon>
        <taxon>Fungi</taxon>
        <taxon>Dikarya</taxon>
        <taxon>Basidiomycota</taxon>
        <taxon>Agaricomycotina</taxon>
        <taxon>Tremellomycetes</taxon>
        <taxon>Filobasidiales</taxon>
        <taxon>Filobasidiaceae</taxon>
        <taxon>Naganishia</taxon>
    </lineage>
</organism>
<evidence type="ECO:0000313" key="2">
    <source>
        <dbReference type="Proteomes" id="UP001230649"/>
    </source>
</evidence>
<comment type="caution">
    <text evidence="1">The sequence shown here is derived from an EMBL/GenBank/DDBJ whole genome shotgun (WGS) entry which is preliminary data.</text>
</comment>
<accession>A0ACC2W5Q7</accession>
<dbReference type="Proteomes" id="UP001230649">
    <property type="component" value="Unassembled WGS sequence"/>
</dbReference>